<dbReference type="PROSITE" id="PS00097">
    <property type="entry name" value="CARBAMOYLTRANSFERASE"/>
    <property type="match status" value="1"/>
</dbReference>
<dbReference type="Gene3D" id="3.40.50.1370">
    <property type="entry name" value="Aspartate/ornithine carbamoyltransferase"/>
    <property type="match status" value="1"/>
</dbReference>
<dbReference type="InterPro" id="IPR006132">
    <property type="entry name" value="Asp/Orn_carbamoyltranf_P-bd"/>
</dbReference>
<proteinExistence type="predicted"/>
<dbReference type="GO" id="GO:0004038">
    <property type="term" value="F:allantoinase activity"/>
    <property type="evidence" value="ECO:0007669"/>
    <property type="project" value="TreeGrafter"/>
</dbReference>
<accession>A0A0J7K5R7</accession>
<dbReference type="InterPro" id="IPR011059">
    <property type="entry name" value="Metal-dep_hydrolase_composite"/>
</dbReference>
<evidence type="ECO:0000313" key="6">
    <source>
        <dbReference type="EMBL" id="KMQ85833.1"/>
    </source>
</evidence>
<dbReference type="SUPFAM" id="SSF53671">
    <property type="entry name" value="Aspartate/ornithine carbamoyltransferase"/>
    <property type="match status" value="1"/>
</dbReference>
<dbReference type="GO" id="GO:0006520">
    <property type="term" value="P:amino acid metabolic process"/>
    <property type="evidence" value="ECO:0007669"/>
    <property type="project" value="InterPro"/>
</dbReference>
<dbReference type="Proteomes" id="UP000036403">
    <property type="component" value="Unassembled WGS sequence"/>
</dbReference>
<dbReference type="SUPFAM" id="SSF51556">
    <property type="entry name" value="Metallo-dependent hydrolases"/>
    <property type="match status" value="1"/>
</dbReference>
<comment type="cofactor">
    <cofactor evidence="1">
        <name>Zn(2+)</name>
        <dbReference type="ChEBI" id="CHEBI:29105"/>
    </cofactor>
</comment>
<dbReference type="PANTHER" id="PTHR43668:SF2">
    <property type="entry name" value="ALLANTOINASE"/>
    <property type="match status" value="1"/>
</dbReference>
<name>A0A0J7K5R7_LASNI</name>
<gene>
    <name evidence="6" type="ORF">RF55_15384</name>
</gene>
<dbReference type="InterPro" id="IPR036901">
    <property type="entry name" value="Asp/Orn_carbamoylTrfase_sf"/>
</dbReference>
<keyword evidence="3" id="KW-0479">Metal-binding</keyword>
<dbReference type="PRINTS" id="PR00101">
    <property type="entry name" value="ATCASE"/>
</dbReference>
<keyword evidence="7" id="KW-1185">Reference proteome</keyword>
<dbReference type="GO" id="GO:0005737">
    <property type="term" value="C:cytoplasm"/>
    <property type="evidence" value="ECO:0007669"/>
    <property type="project" value="TreeGrafter"/>
</dbReference>
<feature type="non-terminal residue" evidence="6">
    <location>
        <position position="348"/>
    </location>
</feature>
<dbReference type="OrthoDB" id="434at2759"/>
<evidence type="ECO:0000256" key="1">
    <source>
        <dbReference type="ARBA" id="ARBA00001947"/>
    </source>
</evidence>
<evidence type="ECO:0000313" key="7">
    <source>
        <dbReference type="Proteomes" id="UP000036403"/>
    </source>
</evidence>
<protein>
    <submittedName>
        <fullName evidence="6">Cad protein</fullName>
    </submittedName>
</protein>
<dbReference type="InterPro" id="IPR032466">
    <property type="entry name" value="Metal_Hydrolase"/>
</dbReference>
<dbReference type="SUPFAM" id="SSF51338">
    <property type="entry name" value="Composite domain of metallo-dependent hydrolases"/>
    <property type="match status" value="1"/>
</dbReference>
<dbReference type="PROSITE" id="PS00483">
    <property type="entry name" value="DIHYDROOROTASE_2"/>
    <property type="match status" value="1"/>
</dbReference>
<evidence type="ECO:0000256" key="2">
    <source>
        <dbReference type="ARBA" id="ARBA00022679"/>
    </source>
</evidence>
<evidence type="ECO:0000259" key="5">
    <source>
        <dbReference type="Pfam" id="PF02729"/>
    </source>
</evidence>
<dbReference type="EMBL" id="LBMM01013070">
    <property type="protein sequence ID" value="KMQ85833.1"/>
    <property type="molecule type" value="Genomic_DNA"/>
</dbReference>
<dbReference type="AlphaFoldDB" id="A0A0J7K5R7"/>
<dbReference type="Gene3D" id="3.20.20.140">
    <property type="entry name" value="Metal-dependent hydrolases"/>
    <property type="match status" value="1"/>
</dbReference>
<dbReference type="STRING" id="67767.A0A0J7K5R7"/>
<dbReference type="PANTHER" id="PTHR43668">
    <property type="entry name" value="ALLANTOINASE"/>
    <property type="match status" value="1"/>
</dbReference>
<keyword evidence="4" id="KW-0378">Hydrolase</keyword>
<dbReference type="InterPro" id="IPR006130">
    <property type="entry name" value="Asp/Orn_carbamoylTrfase"/>
</dbReference>
<evidence type="ECO:0000256" key="3">
    <source>
        <dbReference type="ARBA" id="ARBA00022723"/>
    </source>
</evidence>
<keyword evidence="2" id="KW-0808">Transferase</keyword>
<dbReference type="InterPro" id="IPR050138">
    <property type="entry name" value="DHOase/Allantoinase_Hydrolase"/>
</dbReference>
<sequence>MFEIEKKGLAVTCEVCPHHLFLCQDDLDRIGSKRGQVRPTLGTKEDQQALWDNLDVIDCFATDHAPHTAQEKISEKPPPGFPGLETMLPLLLNGVHEGRLTMEDIIDRLYRNPKRIFAIPDQRNTYVEVDLDDEWIIPEAMPFSKSKWTPFAGIKVRGSVHRVVLRGEVAYVEGKVLVNPGFGQNIRDIQHKTKVAPTHHHIPLTSSQISTDAICKPLPLLDGLLSPNYEKPNIHADRVIDLYEEDRNESFTHLLQLTSHKSSVHFSLDSDTREHSKGKIMASIFYEVSTRTSCSFAAAMERLGGRVIYMDGSTSSVKKGETLEDSIAVMAGYADVVVLRHSEPGAVA</sequence>
<reference evidence="6 7" key="1">
    <citation type="submission" date="2015-04" db="EMBL/GenBank/DDBJ databases">
        <title>Lasius niger genome sequencing.</title>
        <authorList>
            <person name="Konorov E.A."/>
            <person name="Nikitin M.A."/>
            <person name="Kirill M.V."/>
            <person name="Chang P."/>
        </authorList>
    </citation>
    <scope>NUCLEOTIDE SEQUENCE [LARGE SCALE GENOMIC DNA]</scope>
    <source>
        <tissue evidence="6">Whole</tissue>
    </source>
</reference>
<dbReference type="Pfam" id="PF02729">
    <property type="entry name" value="OTCace_N"/>
    <property type="match status" value="1"/>
</dbReference>
<organism evidence="6 7">
    <name type="scientific">Lasius niger</name>
    <name type="common">Black garden ant</name>
    <dbReference type="NCBI Taxonomy" id="67767"/>
    <lineage>
        <taxon>Eukaryota</taxon>
        <taxon>Metazoa</taxon>
        <taxon>Ecdysozoa</taxon>
        <taxon>Arthropoda</taxon>
        <taxon>Hexapoda</taxon>
        <taxon>Insecta</taxon>
        <taxon>Pterygota</taxon>
        <taxon>Neoptera</taxon>
        <taxon>Endopterygota</taxon>
        <taxon>Hymenoptera</taxon>
        <taxon>Apocrita</taxon>
        <taxon>Aculeata</taxon>
        <taxon>Formicoidea</taxon>
        <taxon>Formicidae</taxon>
        <taxon>Formicinae</taxon>
        <taxon>Lasius</taxon>
        <taxon>Lasius</taxon>
    </lineage>
</organism>
<dbReference type="GO" id="GO:0046872">
    <property type="term" value="F:metal ion binding"/>
    <property type="evidence" value="ECO:0007669"/>
    <property type="project" value="UniProtKB-KW"/>
</dbReference>
<dbReference type="InterPro" id="IPR002195">
    <property type="entry name" value="Dihydroorotase_CS"/>
</dbReference>
<dbReference type="PaxDb" id="67767-A0A0J7K5R7"/>
<evidence type="ECO:0000256" key="4">
    <source>
        <dbReference type="ARBA" id="ARBA00022801"/>
    </source>
</evidence>
<dbReference type="GO" id="GO:0006145">
    <property type="term" value="P:purine nucleobase catabolic process"/>
    <property type="evidence" value="ECO:0007669"/>
    <property type="project" value="TreeGrafter"/>
</dbReference>
<comment type="caution">
    <text evidence="6">The sequence shown here is derived from an EMBL/GenBank/DDBJ whole genome shotgun (WGS) entry which is preliminary data.</text>
</comment>
<feature type="domain" description="Aspartate/ornithine carbamoyltransferase carbamoyl-P binding" evidence="5">
    <location>
        <begin position="249"/>
        <end position="343"/>
    </location>
</feature>
<dbReference type="GO" id="GO:0016743">
    <property type="term" value="F:carboxyl- or carbamoyltransferase activity"/>
    <property type="evidence" value="ECO:0007669"/>
    <property type="project" value="InterPro"/>
</dbReference>
<dbReference type="GO" id="GO:0016597">
    <property type="term" value="F:amino acid binding"/>
    <property type="evidence" value="ECO:0007669"/>
    <property type="project" value="InterPro"/>
</dbReference>